<evidence type="ECO:0000313" key="3">
    <source>
        <dbReference type="Proteomes" id="UP000225706"/>
    </source>
</evidence>
<dbReference type="EMBL" id="LSMT01000560">
    <property type="protein sequence ID" value="PFX16266.1"/>
    <property type="molecule type" value="Genomic_DNA"/>
</dbReference>
<evidence type="ECO:0008006" key="4">
    <source>
        <dbReference type="Google" id="ProtNLM"/>
    </source>
</evidence>
<sequence>MLPFSFVSVLLVGWLYCWVVADEETKIVDVQGEPLTQGTDKGMAYANFVLHKFSFLNITSIGSNHVVTGSECGFACVDIPSCFSFNLAAFHDIDGKVLCELLPSDIFNNSDKQIPSQSHHHYSIAILTSAVLPSGSVMLMQIARTVMAPTAVLIKAEFLGMEKHVKEVPKDFRSNQEEKLQHHLTSQGFFFSNAIKYPLSSVNSILSVAQSHLPKNIYNFTIRYINNSLPTHTNGWTLIARFSNSDSKNWMHDDGKWWYDQQITVGATKNSSENNDMISTAFWSVSGSEIKITRSDDPSHTPLLQTTNNCLGGQAFRSKITSYGDFRNGTVWASDQCLGSCAAQYGGQYNSTDGFQKAECSGNIQSANKIGFWCDWSTGDGSVMKIGGGGSSCARADHGIGITETGDASFVDLGTSETEYDFGYDAFTNTAPSQSYSLNLWIR</sequence>
<proteinExistence type="predicted"/>
<dbReference type="AlphaFoldDB" id="A0A2B4RGH0"/>
<feature type="chain" id="PRO_5012247965" description="Apple domain-containing protein" evidence="1">
    <location>
        <begin position="22"/>
        <end position="443"/>
    </location>
</feature>
<name>A0A2B4RGH0_STYPI</name>
<comment type="caution">
    <text evidence="2">The sequence shown here is derived from an EMBL/GenBank/DDBJ whole genome shotgun (WGS) entry which is preliminary data.</text>
</comment>
<dbReference type="OrthoDB" id="5983439at2759"/>
<accession>A0A2B4RGH0</accession>
<organism evidence="2 3">
    <name type="scientific">Stylophora pistillata</name>
    <name type="common">Smooth cauliflower coral</name>
    <dbReference type="NCBI Taxonomy" id="50429"/>
    <lineage>
        <taxon>Eukaryota</taxon>
        <taxon>Metazoa</taxon>
        <taxon>Cnidaria</taxon>
        <taxon>Anthozoa</taxon>
        <taxon>Hexacorallia</taxon>
        <taxon>Scleractinia</taxon>
        <taxon>Astrocoeniina</taxon>
        <taxon>Pocilloporidae</taxon>
        <taxon>Stylophora</taxon>
    </lineage>
</organism>
<protein>
    <recommendedName>
        <fullName evidence="4">Apple domain-containing protein</fullName>
    </recommendedName>
</protein>
<reference evidence="3" key="1">
    <citation type="journal article" date="2017" name="bioRxiv">
        <title>Comparative analysis of the genomes of Stylophora pistillata and Acropora digitifera provides evidence for extensive differences between species of corals.</title>
        <authorList>
            <person name="Voolstra C.R."/>
            <person name="Li Y."/>
            <person name="Liew Y.J."/>
            <person name="Baumgarten S."/>
            <person name="Zoccola D."/>
            <person name="Flot J.-F."/>
            <person name="Tambutte S."/>
            <person name="Allemand D."/>
            <person name="Aranda M."/>
        </authorList>
    </citation>
    <scope>NUCLEOTIDE SEQUENCE [LARGE SCALE GENOMIC DNA]</scope>
</reference>
<keyword evidence="1" id="KW-0732">Signal</keyword>
<gene>
    <name evidence="2" type="ORF">AWC38_SpisGene19480</name>
</gene>
<keyword evidence="3" id="KW-1185">Reference proteome</keyword>
<feature type="signal peptide" evidence="1">
    <location>
        <begin position="1"/>
        <end position="21"/>
    </location>
</feature>
<evidence type="ECO:0000313" key="2">
    <source>
        <dbReference type="EMBL" id="PFX16266.1"/>
    </source>
</evidence>
<evidence type="ECO:0000256" key="1">
    <source>
        <dbReference type="SAM" id="SignalP"/>
    </source>
</evidence>
<dbReference type="Proteomes" id="UP000225706">
    <property type="component" value="Unassembled WGS sequence"/>
</dbReference>